<evidence type="ECO:0000256" key="1">
    <source>
        <dbReference type="ARBA" id="ARBA00004141"/>
    </source>
</evidence>
<dbReference type="BioGRID-ORCS" id="40404">
    <property type="hits" value="0 hits in 3 CRISPR screens"/>
</dbReference>
<comment type="subcellular location">
    <subcellularLocation>
        <location evidence="1">Membrane</location>
        <topology evidence="1">Multi-pass membrane protein</topology>
    </subcellularLocation>
</comment>
<dbReference type="GO" id="GO:2000303">
    <property type="term" value="P:regulation of ceramide biosynthetic process"/>
    <property type="evidence" value="ECO:0007669"/>
    <property type="project" value="UniProtKB-ARBA"/>
</dbReference>
<dbReference type="OMA" id="STHYTHF"/>
<dbReference type="DNASU" id="40404"/>
<evidence type="ECO:0000256" key="5">
    <source>
        <dbReference type="ARBA" id="ARBA00023136"/>
    </source>
</evidence>
<dbReference type="PANTHER" id="PTHR12665">
    <property type="entry name" value="ORMDL PROTEINS"/>
    <property type="match status" value="1"/>
</dbReference>
<evidence type="ECO:0000313" key="7">
    <source>
        <dbReference type="EMBL" id="ANY27504.1"/>
    </source>
</evidence>
<evidence type="ECO:0000256" key="6">
    <source>
        <dbReference type="SAM" id="Phobius"/>
    </source>
</evidence>
<dbReference type="GO" id="GO:0005789">
    <property type="term" value="C:endoplasmic reticulum membrane"/>
    <property type="evidence" value="ECO:0007669"/>
    <property type="project" value="InterPro"/>
</dbReference>
<keyword evidence="4 6" id="KW-1133">Transmembrane helix</keyword>
<evidence type="ECO:0000256" key="3">
    <source>
        <dbReference type="ARBA" id="ARBA00022692"/>
    </source>
</evidence>
<dbReference type="VEuPathDB" id="VectorBase:FBgn0037110"/>
<dbReference type="AlphaFoldDB" id="A0A1B2AK17"/>
<feature type="non-terminal residue" evidence="7">
    <location>
        <position position="154"/>
    </location>
</feature>
<dbReference type="RefSeq" id="NP_730669.1">
    <property type="nucleotide sequence ID" value="NM_168929.2"/>
</dbReference>
<dbReference type="OrthoDB" id="1932233at2759"/>
<evidence type="ECO:0000256" key="4">
    <source>
        <dbReference type="ARBA" id="ARBA00022989"/>
    </source>
</evidence>
<keyword evidence="5 6" id="KW-0472">Membrane</keyword>
<comment type="similarity">
    <text evidence="2">Belongs to the ORM family.</text>
</comment>
<accession>A0A1B2AK17</accession>
<protein>
    <submittedName>
        <fullName evidence="7">GEO10143p1</fullName>
    </submittedName>
</protein>
<dbReference type="PhylomeDB" id="A0A1B2AK17"/>
<dbReference type="InterPro" id="IPR007203">
    <property type="entry name" value="ORMDL"/>
</dbReference>
<name>A0A1B2AK17_DROME</name>
<dbReference type="KEGG" id="dme:Dmel_CG14577"/>
<dbReference type="Pfam" id="PF04061">
    <property type="entry name" value="ORMDL"/>
    <property type="match status" value="1"/>
</dbReference>
<keyword evidence="3 6" id="KW-0812">Transmembrane</keyword>
<dbReference type="SMR" id="A0A1B2AK17"/>
<dbReference type="EMBL" id="KX531694">
    <property type="protein sequence ID" value="ANY27504.1"/>
    <property type="molecule type" value="mRNA"/>
</dbReference>
<proteinExistence type="evidence at transcript level"/>
<dbReference type="Bgee" id="FBgn0037110">
    <property type="expression patterns" value="Expressed in adult posterior midgut class II enteroendocrine cell in adult midgut (Drosophila) and 118 other cell types or tissues"/>
</dbReference>
<dbReference type="GeneID" id="40404"/>
<dbReference type="CTD" id="40404"/>
<evidence type="ECO:0000256" key="2">
    <source>
        <dbReference type="ARBA" id="ARBA00007649"/>
    </source>
</evidence>
<feature type="transmembrane region" description="Helical" evidence="6">
    <location>
        <begin position="24"/>
        <end position="50"/>
    </location>
</feature>
<sequence>MTSIAGGHGEANPNSSWLSARGFWLAYLLGLLSVHLLFLSVPFVSIPWAWTATNLLHNAAHLYFLHVIKGAPWLSTENDPSRRWTHWEQIDDGVQMTTTRKFLTAVPIVLFLLTCLYTRNNTEHFIPNFISLVVVTLPKLPQFHGVRLFNINKY</sequence>
<reference evidence="7" key="1">
    <citation type="submission" date="2016-07" db="EMBL/GenBank/DDBJ databases">
        <authorList>
            <person name="Wan K."/>
            <person name="Booth B."/>
            <person name="Spirohn K."/>
            <person name="Hao T."/>
            <person name="Hu Y."/>
            <person name="Calderwood M."/>
            <person name="Hill D."/>
            <person name="Mohr S."/>
            <person name="Vidal M."/>
            <person name="Celniker S."/>
            <person name="Perrimon N."/>
        </authorList>
    </citation>
    <scope>NUCLEOTIDE SEQUENCE</scope>
</reference>
<organism evidence="7">
    <name type="scientific">Drosophila melanogaster</name>
    <name type="common">Fruit fly</name>
    <dbReference type="NCBI Taxonomy" id="7227"/>
    <lineage>
        <taxon>Eukaryota</taxon>
        <taxon>Metazoa</taxon>
        <taxon>Ecdysozoa</taxon>
        <taxon>Arthropoda</taxon>
        <taxon>Hexapoda</taxon>
        <taxon>Insecta</taxon>
        <taxon>Pterygota</taxon>
        <taxon>Neoptera</taxon>
        <taxon>Endopterygota</taxon>
        <taxon>Diptera</taxon>
        <taxon>Brachycera</taxon>
        <taxon>Muscomorpha</taxon>
        <taxon>Ephydroidea</taxon>
        <taxon>Drosophilidae</taxon>
        <taxon>Drosophila</taxon>
        <taxon>Sophophora</taxon>
    </lineage>
</organism>
<dbReference type="PIRSF" id="PIRSF018147">
    <property type="entry name" value="ORMDL"/>
    <property type="match status" value="1"/>
</dbReference>
<dbReference type="ExpressionAtlas" id="A0A1B2AK17">
    <property type="expression patterns" value="baseline and differential"/>
</dbReference>